<feature type="non-terminal residue" evidence="1">
    <location>
        <position position="1"/>
    </location>
</feature>
<evidence type="ECO:0000313" key="1">
    <source>
        <dbReference type="EMBL" id="KAK7034294.1"/>
    </source>
</evidence>
<name>A0AAW0C4J9_9AGAR</name>
<accession>A0AAW0C4J9</accession>
<reference evidence="1 2" key="1">
    <citation type="journal article" date="2024" name="J Genomics">
        <title>Draft genome sequencing and assembly of Favolaschia claudopus CIRM-BRFM 2984 isolated from oak limbs.</title>
        <authorList>
            <person name="Navarro D."/>
            <person name="Drula E."/>
            <person name="Chaduli D."/>
            <person name="Cazenave R."/>
            <person name="Ahrendt S."/>
            <person name="Wang J."/>
            <person name="Lipzen A."/>
            <person name="Daum C."/>
            <person name="Barry K."/>
            <person name="Grigoriev I.V."/>
            <person name="Favel A."/>
            <person name="Rosso M.N."/>
            <person name="Martin F."/>
        </authorList>
    </citation>
    <scope>NUCLEOTIDE SEQUENCE [LARGE SCALE GENOMIC DNA]</scope>
    <source>
        <strain evidence="1 2">CIRM-BRFM 2984</strain>
    </source>
</reference>
<protein>
    <submittedName>
        <fullName evidence="1">Uncharacterized protein</fullName>
    </submittedName>
</protein>
<dbReference type="EMBL" id="JAWWNJ010000021">
    <property type="protein sequence ID" value="KAK7034294.1"/>
    <property type="molecule type" value="Genomic_DNA"/>
</dbReference>
<comment type="caution">
    <text evidence="1">The sequence shown here is derived from an EMBL/GenBank/DDBJ whole genome shotgun (WGS) entry which is preliminary data.</text>
</comment>
<dbReference type="AlphaFoldDB" id="A0AAW0C4J9"/>
<dbReference type="Proteomes" id="UP001362999">
    <property type="component" value="Unassembled WGS sequence"/>
</dbReference>
<proteinExistence type="predicted"/>
<keyword evidence="2" id="KW-1185">Reference proteome</keyword>
<gene>
    <name evidence="1" type="ORF">R3P38DRAFT_2519281</name>
</gene>
<sequence length="131" mass="14584">CLICNKSVPGPERQSYMGKDIYLKREGIRENNLLLQVGAEYPCGFCGRCTATSGCTISIAGGKAVSSCAEAYAFRICDAAKSSTSKPCTNVPIRCTLCNETHWKYNFPRHLEEKHPKCMAVKVMFYCNFHN</sequence>
<evidence type="ECO:0000313" key="2">
    <source>
        <dbReference type="Proteomes" id="UP001362999"/>
    </source>
</evidence>
<organism evidence="1 2">
    <name type="scientific">Favolaschia claudopus</name>
    <dbReference type="NCBI Taxonomy" id="2862362"/>
    <lineage>
        <taxon>Eukaryota</taxon>
        <taxon>Fungi</taxon>
        <taxon>Dikarya</taxon>
        <taxon>Basidiomycota</taxon>
        <taxon>Agaricomycotina</taxon>
        <taxon>Agaricomycetes</taxon>
        <taxon>Agaricomycetidae</taxon>
        <taxon>Agaricales</taxon>
        <taxon>Marasmiineae</taxon>
        <taxon>Mycenaceae</taxon>
        <taxon>Favolaschia</taxon>
    </lineage>
</organism>